<dbReference type="PROSITE" id="PS51347">
    <property type="entry name" value="PHOSPHOTRIESTERASE_2"/>
    <property type="match status" value="1"/>
</dbReference>
<dbReference type="InterPro" id="IPR001559">
    <property type="entry name" value="Phosphotriesterase"/>
</dbReference>
<dbReference type="GO" id="GO:0016787">
    <property type="term" value="F:hydrolase activity"/>
    <property type="evidence" value="ECO:0007669"/>
    <property type="project" value="UniProtKB-KW"/>
</dbReference>
<dbReference type="OrthoDB" id="105927at2"/>
<proteinExistence type="inferred from homology"/>
<organism evidence="5 6">
    <name type="scientific">Dielma fastidiosa</name>
    <dbReference type="NCBI Taxonomy" id="1034346"/>
    <lineage>
        <taxon>Bacteria</taxon>
        <taxon>Bacillati</taxon>
        <taxon>Bacillota</taxon>
        <taxon>Erysipelotrichia</taxon>
        <taxon>Erysipelotrichales</taxon>
        <taxon>Erysipelotrichaceae</taxon>
        <taxon>Dielma</taxon>
    </lineage>
</organism>
<dbReference type="SUPFAM" id="SSF51556">
    <property type="entry name" value="Metallo-dependent hydrolases"/>
    <property type="match status" value="1"/>
</dbReference>
<reference evidence="5 6" key="1">
    <citation type="submission" date="2018-05" db="EMBL/GenBank/DDBJ databases">
        <title>Genomic Encyclopedia of Type Strains, Phase IV (KMG-IV): sequencing the most valuable type-strain genomes for metagenomic binning, comparative biology and taxonomic classification.</title>
        <authorList>
            <person name="Goeker M."/>
        </authorList>
    </citation>
    <scope>NUCLEOTIDE SEQUENCE [LARGE SCALE GENOMIC DNA]</scope>
    <source>
        <strain evidence="5 6">JC118</strain>
    </source>
</reference>
<evidence type="ECO:0000256" key="2">
    <source>
        <dbReference type="ARBA" id="ARBA00022801"/>
    </source>
</evidence>
<dbReference type="Proteomes" id="UP000247612">
    <property type="component" value="Unassembled WGS sequence"/>
</dbReference>
<accession>A0A318KTD9</accession>
<evidence type="ECO:0000256" key="3">
    <source>
        <dbReference type="PIRSR" id="PIRSR601559-52"/>
    </source>
</evidence>
<feature type="binding site" evidence="3">
    <location>
        <position position="13"/>
    </location>
    <ligand>
        <name>a divalent metal cation</name>
        <dbReference type="ChEBI" id="CHEBI:60240"/>
        <label>1</label>
    </ligand>
</feature>
<dbReference type="InterPro" id="IPR032466">
    <property type="entry name" value="Metal_Hydrolase"/>
</dbReference>
<evidence type="ECO:0000256" key="4">
    <source>
        <dbReference type="PROSITE-ProRule" id="PRU00679"/>
    </source>
</evidence>
<feature type="binding site" evidence="3">
    <location>
        <position position="185"/>
    </location>
    <ligand>
        <name>a divalent metal cation</name>
        <dbReference type="ChEBI" id="CHEBI:60240"/>
        <label>2</label>
    </ligand>
</feature>
<evidence type="ECO:0000313" key="6">
    <source>
        <dbReference type="Proteomes" id="UP000247612"/>
    </source>
</evidence>
<comment type="caution">
    <text evidence="4">Lacks conserved residue(s) required for the propagation of feature annotation.</text>
</comment>
<dbReference type="PANTHER" id="PTHR10819">
    <property type="entry name" value="PHOSPHOTRIESTERASE-RELATED"/>
    <property type="match status" value="1"/>
</dbReference>
<sequence>MKLNDGYTMMHEHMHIDLSGVKKDQDCCLDCFDEICAELKQLYAYGVRNIWEVTNVGMGRDVDTILKLEKASGIHFMISTGCYKDPFIPEAMNRLTAEELADFMIKEIMEGIDGSTVKADAIGEIGTSKNEWTANERKLFEAALIAHKETHKPIYTHTTLATLAKDQALYLVDHGADPNKVVIGHVDLSGDLDMIRSVIACGVTVGFDTIGKNNYLPDEKRIEFLLALEKDGLLNQVVLSEDLTRKSHLKYKGGIGYCYLFESFIPKLLEAGLSQASLDQMLIHNPQRIFGE</sequence>
<evidence type="ECO:0000313" key="5">
    <source>
        <dbReference type="EMBL" id="PXX80108.1"/>
    </source>
</evidence>
<feature type="binding site" evidence="3">
    <location>
        <position position="124"/>
    </location>
    <ligand>
        <name>a divalent metal cation</name>
        <dbReference type="ChEBI" id="CHEBI:60240"/>
        <label>2</label>
    </ligand>
</feature>
<dbReference type="PIRSF" id="PIRSF016839">
    <property type="entry name" value="PhP"/>
    <property type="match status" value="1"/>
</dbReference>
<comment type="cofactor">
    <cofactor evidence="3">
        <name>a divalent metal cation</name>
        <dbReference type="ChEBI" id="CHEBI:60240"/>
    </cofactor>
    <text evidence="3">Binds 2 divalent metal cations per subunit.</text>
</comment>
<evidence type="ECO:0000256" key="1">
    <source>
        <dbReference type="ARBA" id="ARBA00022723"/>
    </source>
</evidence>
<dbReference type="Pfam" id="PF02126">
    <property type="entry name" value="PTE"/>
    <property type="match status" value="1"/>
</dbReference>
<dbReference type="GO" id="GO:0008270">
    <property type="term" value="F:zinc ion binding"/>
    <property type="evidence" value="ECO:0007669"/>
    <property type="project" value="InterPro"/>
</dbReference>
<feature type="binding site" evidence="3">
    <location>
        <position position="124"/>
    </location>
    <ligand>
        <name>a divalent metal cation</name>
        <dbReference type="ChEBI" id="CHEBI:60240"/>
        <label>1</label>
    </ligand>
</feature>
<keyword evidence="1 3" id="KW-0479">Metal-binding</keyword>
<keyword evidence="2" id="KW-0378">Hydrolase</keyword>
<dbReference type="Gene3D" id="3.20.20.140">
    <property type="entry name" value="Metal-dependent hydrolases"/>
    <property type="match status" value="1"/>
</dbReference>
<comment type="similarity">
    <text evidence="4">Belongs to the metallo-dependent hydrolases superfamily. Phosphotriesterase family.</text>
</comment>
<dbReference type="PANTHER" id="PTHR10819:SF3">
    <property type="entry name" value="PHOSPHOTRIESTERASE-RELATED PROTEIN"/>
    <property type="match status" value="1"/>
</dbReference>
<protein>
    <submittedName>
        <fullName evidence="5">Phosphotriesterase-related protein</fullName>
    </submittedName>
</protein>
<dbReference type="RefSeq" id="WP_022937911.1">
    <property type="nucleotide sequence ID" value="NZ_CABKRQ010000004.1"/>
</dbReference>
<dbReference type="STRING" id="1034346.GCA_000313565_01607"/>
<feature type="binding site" evidence="3">
    <location>
        <position position="157"/>
    </location>
    <ligand>
        <name>a divalent metal cation</name>
        <dbReference type="ChEBI" id="CHEBI:60240"/>
        <label>2</label>
    </ligand>
</feature>
<gene>
    <name evidence="5" type="ORF">DES51_104113</name>
</gene>
<name>A0A318KTD9_9FIRM</name>
<feature type="binding site" evidence="3">
    <location>
        <position position="242"/>
    </location>
    <ligand>
        <name>a divalent metal cation</name>
        <dbReference type="ChEBI" id="CHEBI:60240"/>
        <label>1</label>
    </ligand>
</feature>
<keyword evidence="6" id="KW-1185">Reference proteome</keyword>
<comment type="caution">
    <text evidence="5">The sequence shown here is derived from an EMBL/GenBank/DDBJ whole genome shotgun (WGS) entry which is preliminary data.</text>
</comment>
<feature type="binding site" evidence="3">
    <location>
        <position position="11"/>
    </location>
    <ligand>
        <name>a divalent metal cation</name>
        <dbReference type="ChEBI" id="CHEBI:60240"/>
        <label>1</label>
    </ligand>
</feature>
<dbReference type="AlphaFoldDB" id="A0A318KTD9"/>
<dbReference type="EMBL" id="QJKH01000004">
    <property type="protein sequence ID" value="PXX80108.1"/>
    <property type="molecule type" value="Genomic_DNA"/>
</dbReference>